<evidence type="ECO:0000313" key="3">
    <source>
        <dbReference type="EMBL" id="KAK7055513.1"/>
    </source>
</evidence>
<dbReference type="InterPro" id="IPR019405">
    <property type="entry name" value="Lactonase_7-beta_prop"/>
</dbReference>
<feature type="chain" id="PRO_5043339890" evidence="2">
    <location>
        <begin position="28"/>
        <end position="410"/>
    </location>
</feature>
<dbReference type="GO" id="GO:0017057">
    <property type="term" value="F:6-phosphogluconolactonase activity"/>
    <property type="evidence" value="ECO:0007669"/>
    <property type="project" value="TreeGrafter"/>
</dbReference>
<keyword evidence="4" id="KW-1185">Reference proteome</keyword>
<dbReference type="AlphaFoldDB" id="A0AAW0DUS0"/>
<comment type="caution">
    <text evidence="3">The sequence shown here is derived from an EMBL/GenBank/DDBJ whole genome shotgun (WGS) entry which is preliminary data.</text>
</comment>
<dbReference type="Pfam" id="PF10282">
    <property type="entry name" value="Lactonase"/>
    <property type="match status" value="1"/>
</dbReference>
<evidence type="ECO:0000313" key="4">
    <source>
        <dbReference type="Proteomes" id="UP001362999"/>
    </source>
</evidence>
<organism evidence="3 4">
    <name type="scientific">Favolaschia claudopus</name>
    <dbReference type="NCBI Taxonomy" id="2862362"/>
    <lineage>
        <taxon>Eukaryota</taxon>
        <taxon>Fungi</taxon>
        <taxon>Dikarya</taxon>
        <taxon>Basidiomycota</taxon>
        <taxon>Agaricomycotina</taxon>
        <taxon>Agaricomycetes</taxon>
        <taxon>Agaricomycetidae</taxon>
        <taxon>Agaricales</taxon>
        <taxon>Marasmiineae</taxon>
        <taxon>Mycenaceae</taxon>
        <taxon>Favolaschia</taxon>
    </lineage>
</organism>
<name>A0AAW0DUS0_9AGAR</name>
<proteinExistence type="inferred from homology"/>
<dbReference type="SUPFAM" id="SSF75011">
    <property type="entry name" value="3-carboxy-cis,cis-mucoante lactonizing enzyme"/>
    <property type="match status" value="1"/>
</dbReference>
<dbReference type="InterPro" id="IPR050282">
    <property type="entry name" value="Cycloisomerase_2"/>
</dbReference>
<dbReference type="InterPro" id="IPR015943">
    <property type="entry name" value="WD40/YVTN_repeat-like_dom_sf"/>
</dbReference>
<dbReference type="Gene3D" id="2.130.10.10">
    <property type="entry name" value="YVTN repeat-like/Quinoprotein amine dehydrogenase"/>
    <property type="match status" value="1"/>
</dbReference>
<protein>
    <submittedName>
        <fullName evidence="3">3-carboxy-cis,cis-mucoante lactonizing enzyme</fullName>
    </submittedName>
</protein>
<evidence type="ECO:0000256" key="1">
    <source>
        <dbReference type="ARBA" id="ARBA00005564"/>
    </source>
</evidence>
<dbReference type="PANTHER" id="PTHR30344:SF4">
    <property type="entry name" value="CYCLASE, PUTATIVE (AFU_ORTHOLOGUE AFUA_6G11580)-RELATED"/>
    <property type="match status" value="1"/>
</dbReference>
<accession>A0AAW0DUS0</accession>
<comment type="similarity">
    <text evidence="1">Belongs to the cycloisomerase 2 family.</text>
</comment>
<keyword evidence="2" id="KW-0732">Signal</keyword>
<gene>
    <name evidence="3" type="ORF">R3P38DRAFT_2847498</name>
</gene>
<evidence type="ECO:0000256" key="2">
    <source>
        <dbReference type="SAM" id="SignalP"/>
    </source>
</evidence>
<reference evidence="3 4" key="1">
    <citation type="journal article" date="2024" name="J Genomics">
        <title>Draft genome sequencing and assembly of Favolaschia claudopus CIRM-BRFM 2984 isolated from oak limbs.</title>
        <authorList>
            <person name="Navarro D."/>
            <person name="Drula E."/>
            <person name="Chaduli D."/>
            <person name="Cazenave R."/>
            <person name="Ahrendt S."/>
            <person name="Wang J."/>
            <person name="Lipzen A."/>
            <person name="Daum C."/>
            <person name="Barry K."/>
            <person name="Grigoriev I.V."/>
            <person name="Favel A."/>
            <person name="Rosso M.N."/>
            <person name="Martin F."/>
        </authorList>
    </citation>
    <scope>NUCLEOTIDE SEQUENCE [LARGE SCALE GENOMIC DNA]</scope>
    <source>
        <strain evidence="3 4">CIRM-BRFM 2984</strain>
    </source>
</reference>
<dbReference type="Proteomes" id="UP001362999">
    <property type="component" value="Unassembled WGS sequence"/>
</dbReference>
<dbReference type="EMBL" id="JAWWNJ010000005">
    <property type="protein sequence ID" value="KAK7055513.1"/>
    <property type="molecule type" value="Genomic_DNA"/>
</dbReference>
<sequence length="410" mass="44245">MVSVTRARKHLLQVLWLGLVFAQSGRAHGDHHHPAGTHHVLVGNFGSAYNVTKMLDGTQDVGEGYLYTLAVDAHAKSLTLTHTTRAAAAHPWLSVNRKANVVYGSGWSPPNNGHRTFSSYKIERDFSVSHLNTVTSCGTKPIANDFIAEAGEHGVFYGLDFVTPCGEVWAVDKHGAISNKIQALEFANGSTLHGFATTPDLKYMYLTNLGLNTVHSYALHLPNGTVTALADFAPSQLGAGPRHAAITSSGAYFYLIDEEGLRVDQFTIDPEEGALHFTNTSLAVTPFGLTPANASLYWGDEIVISNDGKTLYASTRSRDINFPGYISAWSLASDGSLEDTLFILPTPEAGGTSNILSVSPWDDASKNMLLLTDQDTDFVALYELQGLELVLLDRVNITGTNCCSGSVWLN</sequence>
<feature type="signal peptide" evidence="2">
    <location>
        <begin position="1"/>
        <end position="27"/>
    </location>
</feature>
<dbReference type="PANTHER" id="PTHR30344">
    <property type="entry name" value="6-PHOSPHOGLUCONOLACTONASE-RELATED"/>
    <property type="match status" value="1"/>
</dbReference>